<dbReference type="GO" id="GO:0030682">
    <property type="term" value="P:symbiont-mediated perturbation of host defenses"/>
    <property type="evidence" value="ECO:0007669"/>
    <property type="project" value="InterPro"/>
</dbReference>
<feature type="signal peptide" evidence="1">
    <location>
        <begin position="1"/>
        <end position="28"/>
    </location>
</feature>
<keyword evidence="1" id="KW-0732">Signal</keyword>
<protein>
    <submittedName>
        <fullName evidence="2">Lipocalin</fullName>
    </submittedName>
</protein>
<evidence type="ECO:0000256" key="1">
    <source>
        <dbReference type="SAM" id="SignalP"/>
    </source>
</evidence>
<dbReference type="GO" id="GO:0043176">
    <property type="term" value="F:amine binding"/>
    <property type="evidence" value="ECO:0007669"/>
    <property type="project" value="InterPro"/>
</dbReference>
<dbReference type="Pfam" id="PF02098">
    <property type="entry name" value="His_binding"/>
    <property type="match status" value="1"/>
</dbReference>
<evidence type="ECO:0000313" key="2">
    <source>
        <dbReference type="EMBL" id="JAP85346.1"/>
    </source>
</evidence>
<dbReference type="EMBL" id="GEDV01003211">
    <property type="protein sequence ID" value="JAP85346.1"/>
    <property type="molecule type" value="Transcribed_RNA"/>
</dbReference>
<dbReference type="AlphaFoldDB" id="A0A131Z4H8"/>
<proteinExistence type="predicted"/>
<dbReference type="InterPro" id="IPR012674">
    <property type="entry name" value="Calycin"/>
</dbReference>
<dbReference type="InterPro" id="IPR002970">
    <property type="entry name" value="Tick_his-bd"/>
</dbReference>
<organism evidence="2">
    <name type="scientific">Rhipicephalus appendiculatus</name>
    <name type="common">Brown ear tick</name>
    <dbReference type="NCBI Taxonomy" id="34631"/>
    <lineage>
        <taxon>Eukaryota</taxon>
        <taxon>Metazoa</taxon>
        <taxon>Ecdysozoa</taxon>
        <taxon>Arthropoda</taxon>
        <taxon>Chelicerata</taxon>
        <taxon>Arachnida</taxon>
        <taxon>Acari</taxon>
        <taxon>Parasitiformes</taxon>
        <taxon>Ixodida</taxon>
        <taxon>Ixodoidea</taxon>
        <taxon>Ixodidae</taxon>
        <taxon>Rhipicephalinae</taxon>
        <taxon>Rhipicephalus</taxon>
        <taxon>Rhipicephalus</taxon>
    </lineage>
</organism>
<dbReference type="Gene3D" id="2.40.128.20">
    <property type="match status" value="1"/>
</dbReference>
<feature type="chain" id="PRO_5007286643" evidence="1">
    <location>
        <begin position="29"/>
        <end position="222"/>
    </location>
</feature>
<accession>A0A131Z4H8</accession>
<dbReference type="SUPFAM" id="SSF50814">
    <property type="entry name" value="Lipocalins"/>
    <property type="match status" value="1"/>
</dbReference>
<reference evidence="2" key="1">
    <citation type="journal article" date="2016" name="Ticks Tick Borne Dis.">
        <title>De novo assembly and annotation of the salivary gland transcriptome of Rhipicephalus appendiculatus male and female ticks during blood feeding.</title>
        <authorList>
            <person name="de Castro M.H."/>
            <person name="de Klerk D."/>
            <person name="Pienaar R."/>
            <person name="Latif A.A."/>
            <person name="Rees D.J."/>
            <person name="Mans B.J."/>
        </authorList>
    </citation>
    <scope>NUCLEOTIDE SEQUENCE</scope>
    <source>
        <tissue evidence="2">Salivary glands</tissue>
    </source>
</reference>
<sequence length="222" mass="25309">MVVPHERKKMICLSICFYVIVLTGRVSAPIPYEDDPQYFDYQHARDMTDSSARFYAKVKATALTTVLPCFSMTKRMPQGPAFLYNVSYMCPRRQMNHFITRLTTVATPPHRVSNVVRFQTVSGGPRMVFKIMYIDPSKLCIILIDAERSAERLCILLQPSQTVDGDPPQNCQHIYRHHCTPCTTRVYHYTCKSVLMTNKIKPGVCPIRPPPGAGNRRHVLAC</sequence>
<name>A0A131Z4H8_RHIAP</name>